<proteinExistence type="predicted"/>
<evidence type="ECO:0000313" key="2">
    <source>
        <dbReference type="EMBL" id="QHT92902.1"/>
    </source>
</evidence>
<dbReference type="InterPro" id="IPR028992">
    <property type="entry name" value="Hedgehog/Intein_dom"/>
</dbReference>
<organism evidence="2">
    <name type="scientific">viral metagenome</name>
    <dbReference type="NCBI Taxonomy" id="1070528"/>
    <lineage>
        <taxon>unclassified sequences</taxon>
        <taxon>metagenomes</taxon>
        <taxon>organismal metagenomes</taxon>
    </lineage>
</organism>
<reference evidence="2" key="1">
    <citation type="journal article" date="2020" name="Nature">
        <title>Giant virus diversity and host interactions through global metagenomics.</title>
        <authorList>
            <person name="Schulz F."/>
            <person name="Roux S."/>
            <person name="Paez-Espino D."/>
            <person name="Jungbluth S."/>
            <person name="Walsh D.A."/>
            <person name="Denef V.J."/>
            <person name="McMahon K.D."/>
            <person name="Konstantinidis K.T."/>
            <person name="Eloe-Fadrosh E.A."/>
            <person name="Kyrpides N.C."/>
            <person name="Woyke T."/>
        </authorList>
    </citation>
    <scope>NUCLEOTIDE SEQUENCE</scope>
    <source>
        <strain evidence="2">GVMAG-M-3300023184-89</strain>
    </source>
</reference>
<accession>A0A6C0IIT7</accession>
<dbReference type="AlphaFoldDB" id="A0A6C0IIT7"/>
<dbReference type="EMBL" id="MN740195">
    <property type="protein sequence ID" value="QHT92902.1"/>
    <property type="molecule type" value="Genomic_DNA"/>
</dbReference>
<evidence type="ECO:0000259" key="1">
    <source>
        <dbReference type="Pfam" id="PF13403"/>
    </source>
</evidence>
<sequence>MSLSWYSINIQYQSSSIFDGYFSVDTTTNIIQSFYQNNNPTTNLLFCDNNNVNNSFAINPYNIQAGISLNLSSNIGNYWTLLLSANLRIYTINNNQQSNFCMGGMVEIFSSQFVNYTFASIPGPAPTSNICFPAGTPILTDQGVINIEKLDKMKHTITGKSIKYITQTVTLDKYLISFLPNSIGRNIPSKKTIMSKDHKIEFEGQLVPAERFLNFSKDIKKVQYNGEILFNVLLENYGRMNINGLTCETLHPENIIAKLYGNEYTDEERNTLIVQINESLAKRDLVKYTSVVNKLTLKQ</sequence>
<name>A0A6C0IIT7_9ZZZZ</name>
<feature type="domain" description="Hedgehog/Intein (Hint)" evidence="1">
    <location>
        <begin position="130"/>
        <end position="253"/>
    </location>
</feature>
<protein>
    <recommendedName>
        <fullName evidence="1">Hedgehog/Intein (Hint) domain-containing protein</fullName>
    </recommendedName>
</protein>
<dbReference type="Pfam" id="PF13403">
    <property type="entry name" value="Hint_2"/>
    <property type="match status" value="1"/>
</dbReference>